<dbReference type="Proteomes" id="UP000765509">
    <property type="component" value="Unassembled WGS sequence"/>
</dbReference>
<protein>
    <submittedName>
        <fullName evidence="1">Uncharacterized protein</fullName>
    </submittedName>
</protein>
<dbReference type="OrthoDB" id="2506710at2759"/>
<proteinExistence type="predicted"/>
<sequence>MGELIRVIGMIKEDFELPGSLITEIFNLLLTKLSHRWHIKLRQAHGHQSWTWCKRQTIKKLANYSCSFIFETALESDKYDSDREGALPWFFKQKERPAELYIEMSEFMINRNILRECGGDLEDYVKRRNAEQSQAEEIIHVL</sequence>
<dbReference type="AlphaFoldDB" id="A0A9Q3GJ04"/>
<accession>A0A9Q3GJ04</accession>
<name>A0A9Q3GJ04_9BASI</name>
<comment type="caution">
    <text evidence="1">The sequence shown here is derived from an EMBL/GenBank/DDBJ whole genome shotgun (WGS) entry which is preliminary data.</text>
</comment>
<keyword evidence="2" id="KW-1185">Reference proteome</keyword>
<reference evidence="1" key="1">
    <citation type="submission" date="2021-03" db="EMBL/GenBank/DDBJ databases">
        <title>Draft genome sequence of rust myrtle Austropuccinia psidii MF-1, a brazilian biotype.</title>
        <authorList>
            <person name="Quecine M.C."/>
            <person name="Pachon D.M.R."/>
            <person name="Bonatelli M.L."/>
            <person name="Correr F.H."/>
            <person name="Franceschini L.M."/>
            <person name="Leite T.F."/>
            <person name="Margarido G.R.A."/>
            <person name="Almeida C.A."/>
            <person name="Ferrarezi J.A."/>
            <person name="Labate C.A."/>
        </authorList>
    </citation>
    <scope>NUCLEOTIDE SEQUENCE</scope>
    <source>
        <strain evidence="1">MF-1</strain>
    </source>
</reference>
<evidence type="ECO:0000313" key="2">
    <source>
        <dbReference type="Proteomes" id="UP000765509"/>
    </source>
</evidence>
<organism evidence="1 2">
    <name type="scientific">Austropuccinia psidii MF-1</name>
    <dbReference type="NCBI Taxonomy" id="1389203"/>
    <lineage>
        <taxon>Eukaryota</taxon>
        <taxon>Fungi</taxon>
        <taxon>Dikarya</taxon>
        <taxon>Basidiomycota</taxon>
        <taxon>Pucciniomycotina</taxon>
        <taxon>Pucciniomycetes</taxon>
        <taxon>Pucciniales</taxon>
        <taxon>Sphaerophragmiaceae</taxon>
        <taxon>Austropuccinia</taxon>
    </lineage>
</organism>
<evidence type="ECO:0000313" key="1">
    <source>
        <dbReference type="EMBL" id="MBW0469253.1"/>
    </source>
</evidence>
<dbReference type="EMBL" id="AVOT02002127">
    <property type="protein sequence ID" value="MBW0469253.1"/>
    <property type="molecule type" value="Genomic_DNA"/>
</dbReference>
<gene>
    <name evidence="1" type="ORF">O181_008968</name>
</gene>